<evidence type="ECO:0000313" key="3">
    <source>
        <dbReference type="Proteomes" id="UP000730591"/>
    </source>
</evidence>
<dbReference type="InterPro" id="IPR023213">
    <property type="entry name" value="CAT-like_dom_sf"/>
</dbReference>
<name>A0ABX1A8N8_9ACTN</name>
<keyword evidence="3" id="KW-1185">Reference proteome</keyword>
<evidence type="ECO:0000259" key="1">
    <source>
        <dbReference type="Pfam" id="PF00668"/>
    </source>
</evidence>
<dbReference type="Gene3D" id="3.30.559.30">
    <property type="entry name" value="Nonribosomal peptide synthetase, condensation domain"/>
    <property type="match status" value="1"/>
</dbReference>
<dbReference type="Gene3D" id="3.30.559.10">
    <property type="entry name" value="Chloramphenicol acetyltransferase-like domain"/>
    <property type="match status" value="1"/>
</dbReference>
<dbReference type="SUPFAM" id="SSF52777">
    <property type="entry name" value="CoA-dependent acyltransferases"/>
    <property type="match status" value="2"/>
</dbReference>
<dbReference type="Proteomes" id="UP000730591">
    <property type="component" value="Unassembled WGS sequence"/>
</dbReference>
<accession>A0ABX1A8N8</accession>
<organism evidence="2 3">
    <name type="scientific">Streptomyces composti</name>
    <dbReference type="NCBI Taxonomy" id="2720025"/>
    <lineage>
        <taxon>Bacteria</taxon>
        <taxon>Bacillati</taxon>
        <taxon>Actinomycetota</taxon>
        <taxon>Actinomycetes</taxon>
        <taxon>Kitasatosporales</taxon>
        <taxon>Streptomycetaceae</taxon>
        <taxon>Streptomyces</taxon>
    </lineage>
</organism>
<protein>
    <recommendedName>
        <fullName evidence="1">Condensation domain-containing protein</fullName>
    </recommendedName>
</protein>
<dbReference type="InterPro" id="IPR001242">
    <property type="entry name" value="Condensation_dom"/>
</dbReference>
<dbReference type="RefSeq" id="WP_167997535.1">
    <property type="nucleotide sequence ID" value="NZ_JAATEM010000028.1"/>
</dbReference>
<dbReference type="Pfam" id="PF00668">
    <property type="entry name" value="Condensation"/>
    <property type="match status" value="1"/>
</dbReference>
<evidence type="ECO:0000313" key="2">
    <source>
        <dbReference type="EMBL" id="NJP52690.1"/>
    </source>
</evidence>
<comment type="caution">
    <text evidence="2">The sequence shown here is derived from an EMBL/GenBank/DDBJ whole genome shotgun (WGS) entry which is preliminary data.</text>
</comment>
<reference evidence="2 3" key="1">
    <citation type="submission" date="2020-03" db="EMBL/GenBank/DDBJ databases">
        <title>WGS of actinomycetes isolated from Thailand.</title>
        <authorList>
            <person name="Thawai C."/>
        </authorList>
    </citation>
    <scope>NUCLEOTIDE SEQUENCE [LARGE SCALE GENOMIC DNA]</scope>
    <source>
        <strain evidence="2 3">SBST2-5</strain>
    </source>
</reference>
<proteinExistence type="predicted"/>
<gene>
    <name evidence="2" type="ORF">HCJ93_22140</name>
</gene>
<dbReference type="EMBL" id="JAATEM010000028">
    <property type="protein sequence ID" value="NJP52690.1"/>
    <property type="molecule type" value="Genomic_DNA"/>
</dbReference>
<feature type="domain" description="Condensation" evidence="1">
    <location>
        <begin position="28"/>
        <end position="325"/>
    </location>
</feature>
<sequence length="435" mass="48236">MMAVSSGPLTFGQLSLWRSVQHLPRERRHEGNLATVWTLPDGSSADAVTEAWHELQARHPSLHTIYRLSDPQEPQQVLHPHASRVDISTVQTAAGGRDAEEEARRVVAALATEPFDLTSQYSFRVRVLERRGRATHVAMVHHHLGADGMGKAILWDDLTAMLAGREPRTPAYSLIGLAEEQRSATGAARHRAAVRHWEKIFTASAARNAPLAGAEAGAETETLQVCLRSRRSRAAAAVLANRWELSVPTLALTAYVAAVADVQKVRSLPMWLLSANRFTPRWERCVSTVNQWTPTHVEATPEAGFAELARLLHRRGLQAYRHGMYNPDAMAEVRGRFPDRAAKVEHLWAVNHIIDPFSADSVVADGRAEAALTWEPVFQALGPRFYLRITDNGRDSWALRLRARGLARDDLACMVRRVHEVLIAEAQRAEPADAA</sequence>